<accession>A0A4Y2R0B8</accession>
<keyword evidence="2" id="KW-1185">Reference proteome</keyword>
<dbReference type="AlphaFoldDB" id="A0A4Y2R0B8"/>
<name>A0A4Y2R0B8_ARAVE</name>
<evidence type="ECO:0000313" key="1">
    <source>
        <dbReference type="EMBL" id="GBN68926.1"/>
    </source>
</evidence>
<sequence>MLLHESQHESVCVCQYKQFTTGANFCSYVEVCGRVEFRLDTQACVRFGHPASFEKSTAREARVLNAFFVDGHRVVAWVECHHKSSHLVVSQRSHLR</sequence>
<protein>
    <submittedName>
        <fullName evidence="1">Uncharacterized protein</fullName>
    </submittedName>
</protein>
<reference evidence="1 2" key="1">
    <citation type="journal article" date="2019" name="Sci. Rep.">
        <title>Orb-weaving spider Araneus ventricosus genome elucidates the spidroin gene catalogue.</title>
        <authorList>
            <person name="Kono N."/>
            <person name="Nakamura H."/>
            <person name="Ohtoshi R."/>
            <person name="Moran D.A.P."/>
            <person name="Shinohara A."/>
            <person name="Yoshida Y."/>
            <person name="Fujiwara M."/>
            <person name="Mori M."/>
            <person name="Tomita M."/>
            <person name="Arakawa K."/>
        </authorList>
    </citation>
    <scope>NUCLEOTIDE SEQUENCE [LARGE SCALE GENOMIC DNA]</scope>
</reference>
<dbReference type="EMBL" id="BGPR01224355">
    <property type="protein sequence ID" value="GBN68926.1"/>
    <property type="molecule type" value="Genomic_DNA"/>
</dbReference>
<gene>
    <name evidence="1" type="ORF">AVEN_112817_1</name>
</gene>
<dbReference type="Proteomes" id="UP000499080">
    <property type="component" value="Unassembled WGS sequence"/>
</dbReference>
<organism evidence="1 2">
    <name type="scientific">Araneus ventricosus</name>
    <name type="common">Orbweaver spider</name>
    <name type="synonym">Epeira ventricosa</name>
    <dbReference type="NCBI Taxonomy" id="182803"/>
    <lineage>
        <taxon>Eukaryota</taxon>
        <taxon>Metazoa</taxon>
        <taxon>Ecdysozoa</taxon>
        <taxon>Arthropoda</taxon>
        <taxon>Chelicerata</taxon>
        <taxon>Arachnida</taxon>
        <taxon>Araneae</taxon>
        <taxon>Araneomorphae</taxon>
        <taxon>Entelegynae</taxon>
        <taxon>Araneoidea</taxon>
        <taxon>Araneidae</taxon>
        <taxon>Araneus</taxon>
    </lineage>
</organism>
<evidence type="ECO:0000313" key="2">
    <source>
        <dbReference type="Proteomes" id="UP000499080"/>
    </source>
</evidence>
<comment type="caution">
    <text evidence="1">The sequence shown here is derived from an EMBL/GenBank/DDBJ whole genome shotgun (WGS) entry which is preliminary data.</text>
</comment>
<proteinExistence type="predicted"/>